<gene>
    <name evidence="2" type="ORF">CSOL1703_00004173</name>
</gene>
<feature type="region of interest" description="Disordered" evidence="1">
    <location>
        <begin position="1"/>
        <end position="121"/>
    </location>
</feature>
<reference evidence="3" key="1">
    <citation type="submission" date="2019-06" db="EMBL/GenBank/DDBJ databases">
        <authorList>
            <person name="Broberg M."/>
        </authorList>
    </citation>
    <scope>NUCLEOTIDE SEQUENCE [LARGE SCALE GENOMIC DNA]</scope>
</reference>
<keyword evidence="3" id="KW-1185">Reference proteome</keyword>
<comment type="caution">
    <text evidence="2">The sequence shown here is derived from an EMBL/GenBank/DDBJ whole genome shotgun (WGS) entry which is preliminary data.</text>
</comment>
<feature type="compositionally biased region" description="Basic and acidic residues" evidence="1">
    <location>
        <begin position="382"/>
        <end position="392"/>
    </location>
</feature>
<feature type="compositionally biased region" description="Low complexity" evidence="1">
    <location>
        <begin position="67"/>
        <end position="89"/>
    </location>
</feature>
<dbReference type="EMBL" id="CABFOC020000002">
    <property type="protein sequence ID" value="CAH0041171.1"/>
    <property type="molecule type" value="Genomic_DNA"/>
</dbReference>
<feature type="compositionally biased region" description="Pro residues" evidence="1">
    <location>
        <begin position="19"/>
        <end position="30"/>
    </location>
</feature>
<dbReference type="Proteomes" id="UP000775872">
    <property type="component" value="Unassembled WGS sequence"/>
</dbReference>
<name>A0A9N9W2T8_9HYPO</name>
<sequence length="439" mass="46877">MLTAKQPSTYGYKSVHDLPTPPSTSRPSPPLAHQDQINRHLPALRRSSSPVNHPMPTSHRGLPPPAAMALPPQQPTSSSLPHPHPTQLSVNPPQPTGTPHLSGQSWTTLPTPTSSWQEESLRNWLQARSEEEKTRQEEEKTRQETLRLEQRKIEAEMLRQSIGGGIPPAMIPIVFAGMGGGGTLPQTALEWAQQFMSSAQGGQYPQLLPAQVPVSPRHQRDQQPPPPGQYPSGTPSTAASYGPYPASPSRARVQATGPPVGHPMGTASSLPASGGVVPPSAQLQPQPGQEASPGISFHHWQPPQSYAGGGTTRPGSPSGDPPRKRKATGPQPVGSSFSNEQRLRSPPPFSQATSANPPPSRKHHKRQKSDMSWYSSSLPMQERAEEAERSRGDSLGPASGPASRPSSSRGRSRSEAGKPSVSSLLSTEPVEPRSPGAHQ</sequence>
<feature type="compositionally biased region" description="Low complexity" evidence="1">
    <location>
        <begin position="105"/>
        <end position="116"/>
    </location>
</feature>
<feature type="region of interest" description="Disordered" evidence="1">
    <location>
        <begin position="213"/>
        <end position="439"/>
    </location>
</feature>
<dbReference type="OrthoDB" id="20105at2759"/>
<evidence type="ECO:0000313" key="3">
    <source>
        <dbReference type="Proteomes" id="UP000775872"/>
    </source>
</evidence>
<evidence type="ECO:0000256" key="1">
    <source>
        <dbReference type="SAM" id="MobiDB-lite"/>
    </source>
</evidence>
<accession>A0A9N9W2T8</accession>
<feature type="compositionally biased region" description="Polar residues" evidence="1">
    <location>
        <begin position="370"/>
        <end position="379"/>
    </location>
</feature>
<protein>
    <submittedName>
        <fullName evidence="2">Uncharacterized protein</fullName>
    </submittedName>
</protein>
<reference evidence="2 3" key="2">
    <citation type="submission" date="2021-10" db="EMBL/GenBank/DDBJ databases">
        <authorList>
            <person name="Piombo E."/>
        </authorList>
    </citation>
    <scope>NUCLEOTIDE SEQUENCE [LARGE SCALE GENOMIC DNA]</scope>
</reference>
<feature type="compositionally biased region" description="Polar residues" evidence="1">
    <location>
        <begin position="1"/>
        <end position="11"/>
    </location>
</feature>
<organism evidence="2 3">
    <name type="scientific">Clonostachys solani</name>
    <dbReference type="NCBI Taxonomy" id="160281"/>
    <lineage>
        <taxon>Eukaryota</taxon>
        <taxon>Fungi</taxon>
        <taxon>Dikarya</taxon>
        <taxon>Ascomycota</taxon>
        <taxon>Pezizomycotina</taxon>
        <taxon>Sordariomycetes</taxon>
        <taxon>Hypocreomycetidae</taxon>
        <taxon>Hypocreales</taxon>
        <taxon>Bionectriaceae</taxon>
        <taxon>Clonostachys</taxon>
    </lineage>
</organism>
<feature type="compositionally biased region" description="Low complexity" evidence="1">
    <location>
        <begin position="396"/>
        <end position="409"/>
    </location>
</feature>
<proteinExistence type="predicted"/>
<dbReference type="AlphaFoldDB" id="A0A9N9W2T8"/>
<evidence type="ECO:0000313" key="2">
    <source>
        <dbReference type="EMBL" id="CAH0041171.1"/>
    </source>
</evidence>